<proteinExistence type="predicted"/>
<dbReference type="SUPFAM" id="SSF46785">
    <property type="entry name" value="Winged helix' DNA-binding domain"/>
    <property type="match status" value="1"/>
</dbReference>
<dbReference type="Gene3D" id="1.20.120.530">
    <property type="entry name" value="GntR ligand-binding domain-like"/>
    <property type="match status" value="1"/>
</dbReference>
<dbReference type="RefSeq" id="WP_106535456.1">
    <property type="nucleotide sequence ID" value="NZ_ML142897.1"/>
</dbReference>
<keyword evidence="6" id="KW-1185">Reference proteome</keyword>
<dbReference type="SMART" id="SM00345">
    <property type="entry name" value="HTH_GNTR"/>
    <property type="match status" value="1"/>
</dbReference>
<dbReference type="Gene3D" id="1.10.10.10">
    <property type="entry name" value="Winged helix-like DNA-binding domain superfamily/Winged helix DNA-binding domain"/>
    <property type="match status" value="1"/>
</dbReference>
<evidence type="ECO:0000259" key="4">
    <source>
        <dbReference type="PROSITE" id="PS50949"/>
    </source>
</evidence>
<dbReference type="SUPFAM" id="SSF48008">
    <property type="entry name" value="GntR ligand-binding domain-like"/>
    <property type="match status" value="1"/>
</dbReference>
<dbReference type="Pfam" id="PF07729">
    <property type="entry name" value="FCD"/>
    <property type="match status" value="1"/>
</dbReference>
<gene>
    <name evidence="5" type="ORF">CLV30_101374</name>
</gene>
<organism evidence="5 6">
    <name type="scientific">Haloactinopolyspora alba</name>
    <dbReference type="NCBI Taxonomy" id="648780"/>
    <lineage>
        <taxon>Bacteria</taxon>
        <taxon>Bacillati</taxon>
        <taxon>Actinomycetota</taxon>
        <taxon>Actinomycetes</taxon>
        <taxon>Jiangellales</taxon>
        <taxon>Jiangellaceae</taxon>
        <taxon>Haloactinopolyspora</taxon>
    </lineage>
</organism>
<evidence type="ECO:0000256" key="3">
    <source>
        <dbReference type="ARBA" id="ARBA00023163"/>
    </source>
</evidence>
<dbReference type="PANTHER" id="PTHR43537:SF5">
    <property type="entry name" value="UXU OPERON TRANSCRIPTIONAL REGULATOR"/>
    <property type="match status" value="1"/>
</dbReference>
<evidence type="ECO:0000313" key="5">
    <source>
        <dbReference type="EMBL" id="PSL08402.1"/>
    </source>
</evidence>
<sequence>MWRPVTQQGNLTERIVGQVEQLILDQSLRPGDRLPSEREMATLLAVSRPSMREAVRILQANGRLEVRHGQGVFVTAPSSERALRERLASEEITLNELYAMREVLEVPAGGWAAEKAADTRLSELRSVLDRMSAILDADEPDFDELGRLDAEFHMTIAIGAGNRFLQQTSHVLYDILRSGMETTLTIPGRTTVAQDDHERIWSALTARDPAATRRAVRAHIRGAHAAAIRRVEQQQRAGG</sequence>
<dbReference type="CDD" id="cd07377">
    <property type="entry name" value="WHTH_GntR"/>
    <property type="match status" value="1"/>
</dbReference>
<dbReference type="EMBL" id="PYGE01000001">
    <property type="protein sequence ID" value="PSL08402.1"/>
    <property type="molecule type" value="Genomic_DNA"/>
</dbReference>
<dbReference type="GO" id="GO:0003700">
    <property type="term" value="F:DNA-binding transcription factor activity"/>
    <property type="evidence" value="ECO:0007669"/>
    <property type="project" value="InterPro"/>
</dbReference>
<dbReference type="AlphaFoldDB" id="A0A2P8EG25"/>
<evidence type="ECO:0000313" key="6">
    <source>
        <dbReference type="Proteomes" id="UP000243528"/>
    </source>
</evidence>
<dbReference type="InterPro" id="IPR036390">
    <property type="entry name" value="WH_DNA-bd_sf"/>
</dbReference>
<reference evidence="5 6" key="1">
    <citation type="submission" date="2018-03" db="EMBL/GenBank/DDBJ databases">
        <title>Genomic Encyclopedia of Archaeal and Bacterial Type Strains, Phase II (KMG-II): from individual species to whole genera.</title>
        <authorList>
            <person name="Goeker M."/>
        </authorList>
    </citation>
    <scope>NUCLEOTIDE SEQUENCE [LARGE SCALE GENOMIC DNA]</scope>
    <source>
        <strain evidence="5 6">DSM 45211</strain>
    </source>
</reference>
<dbReference type="SMART" id="SM00895">
    <property type="entry name" value="FCD"/>
    <property type="match status" value="1"/>
</dbReference>
<protein>
    <submittedName>
        <fullName evidence="5">GntR family transcriptional regulator</fullName>
    </submittedName>
</protein>
<comment type="caution">
    <text evidence="5">The sequence shown here is derived from an EMBL/GenBank/DDBJ whole genome shotgun (WGS) entry which is preliminary data.</text>
</comment>
<evidence type="ECO:0000256" key="1">
    <source>
        <dbReference type="ARBA" id="ARBA00023015"/>
    </source>
</evidence>
<dbReference type="Proteomes" id="UP000243528">
    <property type="component" value="Unassembled WGS sequence"/>
</dbReference>
<dbReference type="PRINTS" id="PR00035">
    <property type="entry name" value="HTHGNTR"/>
</dbReference>
<dbReference type="InterPro" id="IPR008920">
    <property type="entry name" value="TF_FadR/GntR_C"/>
</dbReference>
<accession>A0A2P8EG25</accession>
<evidence type="ECO:0000256" key="2">
    <source>
        <dbReference type="ARBA" id="ARBA00023125"/>
    </source>
</evidence>
<dbReference type="Pfam" id="PF00392">
    <property type="entry name" value="GntR"/>
    <property type="match status" value="1"/>
</dbReference>
<keyword evidence="2" id="KW-0238">DNA-binding</keyword>
<dbReference type="OrthoDB" id="7989071at2"/>
<keyword evidence="3" id="KW-0804">Transcription</keyword>
<dbReference type="InterPro" id="IPR036388">
    <property type="entry name" value="WH-like_DNA-bd_sf"/>
</dbReference>
<keyword evidence="1" id="KW-0805">Transcription regulation</keyword>
<dbReference type="InterPro" id="IPR011711">
    <property type="entry name" value="GntR_C"/>
</dbReference>
<dbReference type="GO" id="GO:0003677">
    <property type="term" value="F:DNA binding"/>
    <property type="evidence" value="ECO:0007669"/>
    <property type="project" value="UniProtKB-KW"/>
</dbReference>
<feature type="domain" description="HTH gntR-type" evidence="4">
    <location>
        <begin position="9"/>
        <end position="77"/>
    </location>
</feature>
<dbReference type="InterPro" id="IPR000524">
    <property type="entry name" value="Tscrpt_reg_HTH_GntR"/>
</dbReference>
<dbReference type="PROSITE" id="PS50949">
    <property type="entry name" value="HTH_GNTR"/>
    <property type="match status" value="1"/>
</dbReference>
<name>A0A2P8EG25_9ACTN</name>
<dbReference type="PANTHER" id="PTHR43537">
    <property type="entry name" value="TRANSCRIPTIONAL REGULATOR, GNTR FAMILY"/>
    <property type="match status" value="1"/>
</dbReference>